<gene>
    <name evidence="1" type="ORF">SAMN05421788_106198</name>
</gene>
<reference evidence="2" key="1">
    <citation type="submission" date="2017-01" db="EMBL/GenBank/DDBJ databases">
        <authorList>
            <person name="Varghese N."/>
            <person name="Submissions S."/>
        </authorList>
    </citation>
    <scope>NUCLEOTIDE SEQUENCE [LARGE SCALE GENOMIC DNA]</scope>
    <source>
        <strain evidence="2">DSM 21054</strain>
    </source>
</reference>
<keyword evidence="2" id="KW-1185">Reference proteome</keyword>
<dbReference type="RefSeq" id="WP_076380398.1">
    <property type="nucleotide sequence ID" value="NZ_AP017422.1"/>
</dbReference>
<dbReference type="Proteomes" id="UP000186917">
    <property type="component" value="Unassembled WGS sequence"/>
</dbReference>
<accession>A0A173MFD0</accession>
<dbReference type="EMBL" id="FTOR01000006">
    <property type="protein sequence ID" value="SIT24834.1"/>
    <property type="molecule type" value="Genomic_DNA"/>
</dbReference>
<proteinExistence type="predicted"/>
<dbReference type="KEGG" id="fln:FLA_2153"/>
<name>A0A173MFD0_9BACT</name>
<protein>
    <submittedName>
        <fullName evidence="1">Uncharacterized protein</fullName>
    </submittedName>
</protein>
<dbReference type="AlphaFoldDB" id="A0A173MFD0"/>
<sequence length="332" mass="38696">MFHTLSNLIGLPVNDSSIVDFIEKHGFKYPKKPFISNRSSDTSYWVQHKKLGIDLLFKAETFLSSYPLIKGDKKGIFVPVLASVRWYNNTSKSDFPLQVDFDDNYNTLQQKLGDPTLKSSDISPTWLNDDGTESFYRWEKWLNEEKSQVWGLEYTDDHTIKYVSLGLKYHNPLFQLYYEWLHETFEHLLQRNDFYNTAHLLFLQWAIENNLVKTNAATAGIMQDVKAGTQPITAWVESINRGYILADDFAAEERFVSAYINNLSSYDILYPRDIAYTFLPTSELKNNYMGQEATQLLNQIPCNEVTYALVKPVLDKRLAEYQEHRFKNSKQL</sequence>
<organism evidence="1 2">
    <name type="scientific">Filimonas lacunae</name>
    <dbReference type="NCBI Taxonomy" id="477680"/>
    <lineage>
        <taxon>Bacteria</taxon>
        <taxon>Pseudomonadati</taxon>
        <taxon>Bacteroidota</taxon>
        <taxon>Chitinophagia</taxon>
        <taxon>Chitinophagales</taxon>
        <taxon>Chitinophagaceae</taxon>
        <taxon>Filimonas</taxon>
    </lineage>
</organism>
<evidence type="ECO:0000313" key="1">
    <source>
        <dbReference type="EMBL" id="SIT24834.1"/>
    </source>
</evidence>
<dbReference type="OrthoDB" id="628973at2"/>
<evidence type="ECO:0000313" key="2">
    <source>
        <dbReference type="Proteomes" id="UP000186917"/>
    </source>
</evidence>